<dbReference type="GO" id="GO:0005829">
    <property type="term" value="C:cytosol"/>
    <property type="evidence" value="ECO:0007669"/>
    <property type="project" value="TreeGrafter"/>
</dbReference>
<evidence type="ECO:0000256" key="7">
    <source>
        <dbReference type="ARBA" id="ARBA00022793"/>
    </source>
</evidence>
<evidence type="ECO:0000256" key="6">
    <source>
        <dbReference type="ARBA" id="ARBA00022723"/>
    </source>
</evidence>
<comment type="caution">
    <text evidence="15">The sequence shown here is derived from an EMBL/GenBank/DDBJ whole genome shotgun (WGS) entry which is preliminary data.</text>
</comment>
<keyword evidence="11" id="KW-1133">Transmembrane helix</keyword>
<sequence length="3312" mass="374103">MLYLIGRTVYQHWRTRHELSEVPTAIVRYIERLKAETQKLSPERPELTEPKTFGVYLGSFSNPPTEDQARLLSQWDTVVLDPLQYGVLDALARSYTATHVLARLDVRQVISSEPSSHNEDVIRAICTLTETLVTYLKRPEDRQSPFTGVLLADCHDHFQPVVLNEVVQFINALGLDVWLELSPPNYISERQSRDIDMARIRGVVYRNGTILPNGDRRNYFQMAAMRTVMRVVAAQKPIGGSTLAMWDAVDDSVEITHDVLHRSSKWCNYNSAMSWIAPQAALTDARIASGKTIVQEPIGAMMWLKGADALEAHDIWRKNEKVSPTSSHGNDNLYDSLQYLVPNLKQKLALYPPQEKPAADGQVFVVDGLQWPSLNEPLVANPFSRSPDGDEYTGFGCFQIGLDCTAKDIADLLQAQRHIRDLELSDKLKVEELRRIAKQLKELRDSQLPGLEGAKAAQELCDLLFICDGTDNDPVRVYSGLHSGFRTGMETQIWGMAEQQPGVGVLNIYLSGKAEDRTGTILHTYMSSRGYSRFQCFMAEVSLATANGTLSEKWQLPERIVNDLQQLTPTEALLWLRRLSLTLCQECADLTAKVRACCEYQLMQVQSLAQFRTLSSSEYLSGKISPEEIVSSRLAWYRDQGCWAPDEAASKALFMEIDARLPQILISSDATTLGQLEKVMYKVMQPGKIDASADMLALAVFCAFRRLALDEIYLEVLDRNPLPNRHTVQAACFAEMYALGARCDMFFDMTPKLLGKIIAARYQAYYKVHQPPRREEIFTELPTAYASMDIDLDPKGDQFKVPFYYRITFLGIFAFPALIDITMLTTVGRGLYLTTFMSDIDKTLATTALMIALLVCGGFGSWISSGGTYYLYAMAFPAMGMFVMTRFIAGLAVAFAAGIIAMIAIGCVKGFAAGVLFFLYFFFLSTYLMVLSVLSIYQLPGFEFQSGRTVIITCIPILFISPIVTLWVNHDSVIYLCVLGVFLTSLLLGARRVIAQWNTWYLHIPRVTDGEVVNWYINNKISPDSAEAKDVATSSVPRKALVESVQKERKRPFWSKATADPFVRKMAEGYSATMFLLVWYCRYSRTKMPLPYSPTWNLQLKAAVDTMGDMQKGLKLHSAFLHWRHTGADVWCGILYFVIALMDKWTALFTGEALVGLSTASSSEFRLSVGFGLGYYLAGAVILDAVSQPLWTAAHKRTSEAVSSLDSLRVVTTNNYKMRKALYFKNLTKFFFLHIWGTAVTLALMWTFEDSRKATIMYLAYIGAYSGLLWYQYNRIFTGPEAARCLALGSIVGLITGIVLHVAIPPFTWSSVIGLSAGTWTAAIYSLIMANVGLPQFKRKAAAADKLSNDLTVDPQVSYTSSSLEPYLDLSQTTLTQTFDNIDALAEDLRYRLDPSSHPGSEVKEILLSNCGSKKSALVRAAFPEAEKLLHDVVRLWQSGQTVIEFVSAEHLLHKEQRIRAVSRRTGDQLLIFVIIGPGLVGQDWTTNIRRNCRTIAEAIIQATAEARLGYSQDHSMMAELLVAEHRNDFELAVPEGIKYQLERSPAECARVANHGRRTFLRHLLLGIDCDLEWDNLPETARSFLVRRCSGKPGRVTAEELRWLQDRVGAQDLQDVGEYVARYNLGVAMSTSVNYFAQRWMEHDDYPDYPVFMDSTYEKPIHSLLPPPISTNLSFSEALRLSFTRVIQTLKTCLKFVVISLVADPEYQRELNYIMRGQPLFFAWPVTILLNTIWSYVKFLQRIIFPFVLLHGRKNVSELYKNTKGWKTVIEKDRIVIDSLSGVTTCFFRPQPDGSPRLYQYLGNHKQEPTDQAQLIAINTYTDKIVLRRREEYKGQKLVNDYTYEYAEGGKRFRGKKLPIQRQCTAGELEGQVVQYDESGYIISGSAMQGVNPVHFKYGFRKNAKFDDELLRAEYVFPHIQIKVAWCMPPPTRPERLDKWIPYPRVSEATFIQDSDVHHAKWTYDHKFHPDIATTLNGEPVPTPAMIHEDWFHVLDKPTKGSFLHDNPLFFFRSIKTNFITRFLGLNVKCRPIPTSRARTHLWKTWKGSKEFDAVTTTWLDELLLRSERLLRPYWLNRDFGRLDAAGDYLDAQVDTILARVDIDPEVSSWTPSAFKISDLYSFGIGGDARINTRTLSTQLQDTDTQLHVLAMDTATWPNEPGGVSACRRDMVNDLKGIRWHIISENANDYGVPKFQIERNVQSLTVLPQWGLDFLNPTHGVFQNSLDSAVVERSYDTRDEDIEKHFLPILTKLVRCARTTNLTRQHIEEATNALVDLNTYFVSGRSWNDVWMSDTVKRTWRELWLSENVEDAAPVSEWWDVEHPTLLQLDTALDMWHRYLFIFSIPVPERIPDVFQVSHHFTGATYGVLCKAKRKCALHVWDHCVSFREMTVFLSSAVSFDSTFVNTTLISLGHLACVLIEHHADVVLPCAEYFNPGWEVELGTAEGALQHRRAFSRKIDPVVNGITNMEKYKPIEAIKTKTPTVVMLSHIRYVKDIKTAIMATDLIVNKWGFTDYRLHIYGDMERAPAYASECQEVIASKGLREHVVLKGLGNPSVVLQDAWLFMNSSISEGLPLAMGEAALTGAPVVCTDVGASFCVVTDRATGKKFSEVVAPNDYDSLARAQLRVLALLENWSPFAEDKEGEVVPKLEFRPTPEQVQAISQRMYDKAEQRRRFGMLGRSNVLNSFSSHRYLREHEQMLWLGKYQSHSYIARSAVASSNSSGVLVKEKKTGSQIYINLPNTPNSVEDLMPPTSWRAQRDYNLRLLDYVAPSRLHWVGNCNELNAGYAADGYSRIKGIGALVTTFGVGELSAVNAIAGAYAERAPVVHIVGTPLRESQESRALIHHTFSDGEYGRFDRMQEHITVAQSILTDHRTAPAEIDRVLRECLLHSRPVRITIPDDMVALRVPTITLETKLRVPLPVHQPQIEEKALRAVLDRIYNAKSPMILVDGESRSARILDEVDYLVKSTEWPTFTSGFGKSLIDESLPNVYGVFTPPRKEFVDSCDLVLCFGPHFSNTNTFIFQTLPTDPEATVLVNHASVQVGGEIFRDLPANYFLPQLIGQLDLSKIAKPTPKLVHPKSVERPTGSNTDLVTHNSGFWSRISSFFREGDIILAETGTAGYGANEFFLPPKTRLFKPVTWLSIGYMLPATLGASLAQRDLIARSEYYDLLEARTILFIGDGSFQLTTQELATIIHKKLNVIIFLLNNDGYTIERCIHGRNQVYNDITPWRYLKAPEFYGAPTEGEYAAHTWQVRTWGDLEKALTDEKMLNGKGVRMVEVFMEKLDAPLPLLGVLDMQIQRERERETAAGQ</sequence>
<gene>
    <name evidence="15" type="ORF">ARAM_005024</name>
</gene>
<evidence type="ECO:0000259" key="13">
    <source>
        <dbReference type="Pfam" id="PF02775"/>
    </source>
</evidence>
<dbReference type="InterPro" id="IPR029061">
    <property type="entry name" value="THDP-binding"/>
</dbReference>
<keyword evidence="16" id="KW-1185">Reference proteome</keyword>
<feature type="transmembrane region" description="Helical" evidence="11">
    <location>
        <begin position="973"/>
        <end position="990"/>
    </location>
</feature>
<comment type="similarity">
    <text evidence="3">Belongs to the TPP enzyme family.</text>
</comment>
<name>A0A0F8XH77_9EURO</name>
<dbReference type="SUPFAM" id="SSF53756">
    <property type="entry name" value="UDP-Glycosyltransferase/glycogen phosphorylase"/>
    <property type="match status" value="1"/>
</dbReference>
<evidence type="ECO:0000256" key="10">
    <source>
        <dbReference type="ARBA" id="ARBA00023239"/>
    </source>
</evidence>
<feature type="domain" description="Thiamine pyrophosphate enzyme TPP-binding" evidence="13">
    <location>
        <begin position="3131"/>
        <end position="3279"/>
    </location>
</feature>
<reference evidence="15 16" key="1">
    <citation type="submission" date="2015-02" db="EMBL/GenBank/DDBJ databases">
        <title>Draft Genome Sequences of Two Closely-Related Aflatoxigenic Aspergillus Species Obtained from the Cote d'Ivoire.</title>
        <authorList>
            <person name="Moore G.G."/>
            <person name="Beltz S.B."/>
            <person name="Mack B.M."/>
        </authorList>
    </citation>
    <scope>NUCLEOTIDE SEQUENCE [LARGE SCALE GENOMIC DNA]</scope>
    <source>
        <strain evidence="15 16">SRRC1468</strain>
    </source>
</reference>
<dbReference type="InterPro" id="IPR047214">
    <property type="entry name" value="TPP_PDC_IPDC"/>
</dbReference>
<protein>
    <recommendedName>
        <fullName evidence="5">Pyruvate decarboxylase</fullName>
        <ecNumber evidence="4">4.1.1.1</ecNumber>
    </recommendedName>
</protein>
<dbReference type="CDD" id="cd02005">
    <property type="entry name" value="TPP_PDC_IPDC"/>
    <property type="match status" value="1"/>
</dbReference>
<accession>A0A0F8XH77</accession>
<evidence type="ECO:0000259" key="14">
    <source>
        <dbReference type="Pfam" id="PF02776"/>
    </source>
</evidence>
<dbReference type="OrthoDB" id="2582433at2759"/>
<feature type="transmembrane region" description="Helical" evidence="11">
    <location>
        <begin position="1310"/>
        <end position="1330"/>
    </location>
</feature>
<dbReference type="Gene3D" id="3.40.50.1220">
    <property type="entry name" value="TPP-binding domain"/>
    <property type="match status" value="1"/>
</dbReference>
<dbReference type="GO" id="GO:0030976">
    <property type="term" value="F:thiamine pyrophosphate binding"/>
    <property type="evidence" value="ECO:0007669"/>
    <property type="project" value="InterPro"/>
</dbReference>
<feature type="domain" description="Thiamine pyrophosphate enzyme central" evidence="12">
    <location>
        <begin position="2934"/>
        <end position="3047"/>
    </location>
</feature>
<dbReference type="InterPro" id="IPR012110">
    <property type="entry name" value="PDC/IPDC-like"/>
</dbReference>
<feature type="transmembrane region" description="Helical" evidence="11">
    <location>
        <begin position="917"/>
        <end position="937"/>
    </location>
</feature>
<dbReference type="GO" id="GO:0005634">
    <property type="term" value="C:nucleus"/>
    <property type="evidence" value="ECO:0007669"/>
    <property type="project" value="TreeGrafter"/>
</dbReference>
<feature type="transmembrane region" description="Helical" evidence="11">
    <location>
        <begin position="844"/>
        <end position="863"/>
    </location>
</feature>
<feature type="transmembrane region" description="Helical" evidence="11">
    <location>
        <begin position="1254"/>
        <end position="1273"/>
    </location>
</feature>
<dbReference type="STRING" id="308745.A0A0F8XH77"/>
<dbReference type="Pfam" id="PF00205">
    <property type="entry name" value="TPP_enzyme_M"/>
    <property type="match status" value="1"/>
</dbReference>
<dbReference type="Proteomes" id="UP000034291">
    <property type="component" value="Unassembled WGS sequence"/>
</dbReference>
<dbReference type="EMBL" id="JZBS01001391">
    <property type="protein sequence ID" value="KKK22942.1"/>
    <property type="molecule type" value="Genomic_DNA"/>
</dbReference>
<comment type="catalytic activity">
    <reaction evidence="1">
        <text>a 2-oxocarboxylate + H(+) = an aldehyde + CO2</text>
        <dbReference type="Rhea" id="RHEA:11628"/>
        <dbReference type="ChEBI" id="CHEBI:15378"/>
        <dbReference type="ChEBI" id="CHEBI:16526"/>
        <dbReference type="ChEBI" id="CHEBI:17478"/>
        <dbReference type="ChEBI" id="CHEBI:35179"/>
        <dbReference type="EC" id="4.1.1.1"/>
    </reaction>
</comment>
<evidence type="ECO:0000313" key="15">
    <source>
        <dbReference type="EMBL" id="KKK22942.1"/>
    </source>
</evidence>
<keyword evidence="9" id="KW-0786">Thiamine pyrophosphate</keyword>
<organism evidence="15 16">
    <name type="scientific">Aspergillus rambellii</name>
    <dbReference type="NCBI Taxonomy" id="308745"/>
    <lineage>
        <taxon>Eukaryota</taxon>
        <taxon>Fungi</taxon>
        <taxon>Dikarya</taxon>
        <taxon>Ascomycota</taxon>
        <taxon>Pezizomycotina</taxon>
        <taxon>Eurotiomycetes</taxon>
        <taxon>Eurotiomycetidae</taxon>
        <taxon>Eurotiales</taxon>
        <taxon>Aspergillaceae</taxon>
        <taxon>Aspergillus</taxon>
        <taxon>Aspergillus subgen. Nidulantes</taxon>
    </lineage>
</organism>
<dbReference type="SUPFAM" id="SSF52467">
    <property type="entry name" value="DHS-like NAD/FAD-binding domain"/>
    <property type="match status" value="1"/>
</dbReference>
<keyword evidence="6" id="KW-0479">Metal-binding</keyword>
<feature type="transmembrane region" description="Helical" evidence="11">
    <location>
        <begin position="1719"/>
        <end position="1737"/>
    </location>
</feature>
<keyword evidence="8" id="KW-0460">Magnesium</keyword>
<feature type="domain" description="Thiamine pyrophosphate enzyme N-terminal TPP-binding" evidence="14">
    <location>
        <begin position="2762"/>
        <end position="2847"/>
    </location>
</feature>
<dbReference type="PANTHER" id="PTHR43452">
    <property type="entry name" value="PYRUVATE DECARBOXYLASE"/>
    <property type="match status" value="1"/>
</dbReference>
<dbReference type="InterPro" id="IPR011766">
    <property type="entry name" value="TPP_enzyme_TPP-bd"/>
</dbReference>
<proteinExistence type="inferred from homology"/>
<dbReference type="EC" id="4.1.1.1" evidence="4"/>
<keyword evidence="11" id="KW-0812">Transmembrane</keyword>
<dbReference type="InterPro" id="IPR012000">
    <property type="entry name" value="Thiamin_PyroP_enz_cen_dom"/>
</dbReference>
<evidence type="ECO:0000259" key="12">
    <source>
        <dbReference type="Pfam" id="PF00205"/>
    </source>
</evidence>
<dbReference type="Gene3D" id="3.40.50.970">
    <property type="match status" value="2"/>
</dbReference>
<evidence type="ECO:0000256" key="3">
    <source>
        <dbReference type="ARBA" id="ARBA00007812"/>
    </source>
</evidence>
<evidence type="ECO:0000256" key="1">
    <source>
        <dbReference type="ARBA" id="ARBA00001041"/>
    </source>
</evidence>
<dbReference type="InterPro" id="IPR029035">
    <property type="entry name" value="DHS-like_NAD/FAD-binding_dom"/>
</dbReference>
<dbReference type="GO" id="GO:0000287">
    <property type="term" value="F:magnesium ion binding"/>
    <property type="evidence" value="ECO:0007669"/>
    <property type="project" value="InterPro"/>
</dbReference>
<dbReference type="CDD" id="cd07038">
    <property type="entry name" value="TPP_PYR_PDC_IPDC_like"/>
    <property type="match status" value="1"/>
</dbReference>
<dbReference type="Pfam" id="PF02775">
    <property type="entry name" value="TPP_enzyme_C"/>
    <property type="match status" value="1"/>
</dbReference>
<evidence type="ECO:0000256" key="5">
    <source>
        <dbReference type="ARBA" id="ARBA00014422"/>
    </source>
</evidence>
<evidence type="ECO:0000256" key="4">
    <source>
        <dbReference type="ARBA" id="ARBA00013202"/>
    </source>
</evidence>
<dbReference type="InterPro" id="IPR047213">
    <property type="entry name" value="TPP_PYR_PDC_IPDC-like"/>
</dbReference>
<evidence type="ECO:0000256" key="8">
    <source>
        <dbReference type="ARBA" id="ARBA00022842"/>
    </source>
</evidence>
<evidence type="ECO:0000313" key="16">
    <source>
        <dbReference type="Proteomes" id="UP000034291"/>
    </source>
</evidence>
<feature type="transmembrane region" description="Helical" evidence="11">
    <location>
        <begin position="892"/>
        <end position="911"/>
    </location>
</feature>
<dbReference type="Pfam" id="PF02776">
    <property type="entry name" value="TPP_enzyme_N"/>
    <property type="match status" value="1"/>
</dbReference>
<evidence type="ECO:0000256" key="2">
    <source>
        <dbReference type="ARBA" id="ARBA00001964"/>
    </source>
</evidence>
<feature type="transmembrane region" description="Helical" evidence="11">
    <location>
        <begin position="1227"/>
        <end position="1248"/>
    </location>
</feature>
<keyword evidence="10" id="KW-0456">Lyase</keyword>
<keyword evidence="7" id="KW-0210">Decarboxylase</keyword>
<dbReference type="Gene3D" id="3.40.50.2000">
    <property type="entry name" value="Glycogen Phosphorylase B"/>
    <property type="match status" value="1"/>
</dbReference>
<keyword evidence="11" id="KW-0472">Membrane</keyword>
<evidence type="ECO:0000256" key="11">
    <source>
        <dbReference type="SAM" id="Phobius"/>
    </source>
</evidence>
<dbReference type="SUPFAM" id="SSF52518">
    <property type="entry name" value="Thiamin diphosphate-binding fold (THDP-binding)"/>
    <property type="match status" value="2"/>
</dbReference>
<dbReference type="GO" id="GO:0004737">
    <property type="term" value="F:pyruvate decarboxylase activity"/>
    <property type="evidence" value="ECO:0007669"/>
    <property type="project" value="UniProtKB-EC"/>
</dbReference>
<dbReference type="FunFam" id="3.40.50.970:FF:000019">
    <property type="entry name" value="Pyruvate decarboxylase isozyme"/>
    <property type="match status" value="1"/>
</dbReference>
<feature type="transmembrane region" description="Helical" evidence="11">
    <location>
        <begin position="949"/>
        <end position="967"/>
    </location>
</feature>
<feature type="transmembrane region" description="Helical" evidence="11">
    <location>
        <begin position="803"/>
        <end position="832"/>
    </location>
</feature>
<dbReference type="InterPro" id="IPR012001">
    <property type="entry name" value="Thiamin_PyroP_enz_TPP-bd_dom"/>
</dbReference>
<dbReference type="FunFam" id="3.40.50.970:FF:000024">
    <property type="entry name" value="Pyruvate decarboxylase isozyme"/>
    <property type="match status" value="1"/>
</dbReference>
<dbReference type="PANTHER" id="PTHR43452:SF11">
    <property type="entry name" value="PYRUVATE DECARBOXYLASE"/>
    <property type="match status" value="1"/>
</dbReference>
<dbReference type="Pfam" id="PF13692">
    <property type="entry name" value="Glyco_trans_1_4"/>
    <property type="match status" value="1"/>
</dbReference>
<feature type="transmembrane region" description="Helical" evidence="11">
    <location>
        <begin position="1285"/>
        <end position="1304"/>
    </location>
</feature>
<comment type="cofactor">
    <cofactor evidence="2">
        <name>thiamine diphosphate</name>
        <dbReference type="ChEBI" id="CHEBI:58937"/>
    </cofactor>
</comment>
<dbReference type="GO" id="GO:0000949">
    <property type="term" value="P:aromatic amino acid family catabolic process to alcohol via Ehrlich pathway"/>
    <property type="evidence" value="ECO:0007669"/>
    <property type="project" value="TreeGrafter"/>
</dbReference>
<evidence type="ECO:0000256" key="9">
    <source>
        <dbReference type="ARBA" id="ARBA00023052"/>
    </source>
</evidence>